<keyword evidence="7" id="KW-0443">Lipid metabolism</keyword>
<dbReference type="EC" id="5.3.3.1" evidence="11"/>
<dbReference type="InterPro" id="IPR007867">
    <property type="entry name" value="GMC_OxRtase_C"/>
</dbReference>
<comment type="cofactor">
    <cofactor evidence="1">
        <name>FAD</name>
        <dbReference type="ChEBI" id="CHEBI:57692"/>
    </cofactor>
</comment>
<keyword evidence="4" id="KW-0285">Flavoprotein</keyword>
<name>A0A7R6PFV4_9BACT</name>
<dbReference type="AlphaFoldDB" id="A0A7R6PFV4"/>
<proteinExistence type="inferred from homology"/>
<evidence type="ECO:0000256" key="4">
    <source>
        <dbReference type="ARBA" id="ARBA00022630"/>
    </source>
</evidence>
<dbReference type="Pfam" id="PF00732">
    <property type="entry name" value="GMC_oxred_N"/>
    <property type="match status" value="1"/>
</dbReference>
<organism evidence="18 19">
    <name type="scientific">Thermotomaculum hydrothermale</name>
    <dbReference type="NCBI Taxonomy" id="981385"/>
    <lineage>
        <taxon>Bacteria</taxon>
        <taxon>Pseudomonadati</taxon>
        <taxon>Acidobacteriota</taxon>
        <taxon>Holophagae</taxon>
        <taxon>Thermotomaculales</taxon>
        <taxon>Thermotomaculaceae</taxon>
        <taxon>Thermotomaculum</taxon>
    </lineage>
</organism>
<dbReference type="KEGG" id="thyd:TTHT_0196"/>
<feature type="domain" description="Glucose-methanol-choline oxidoreductase N-terminal" evidence="16">
    <location>
        <begin position="180"/>
        <end position="268"/>
    </location>
</feature>
<gene>
    <name evidence="18" type="primary">choD</name>
    <name evidence="18" type="ORF">TTHT_0196</name>
</gene>
<comment type="pathway">
    <text evidence="12">Steroid metabolism; cholesterol degradation.</text>
</comment>
<evidence type="ECO:0000256" key="11">
    <source>
        <dbReference type="ARBA" id="ARBA00038856"/>
    </source>
</evidence>
<evidence type="ECO:0000256" key="5">
    <source>
        <dbReference type="ARBA" id="ARBA00022827"/>
    </source>
</evidence>
<keyword evidence="19" id="KW-1185">Reference proteome</keyword>
<dbReference type="PANTHER" id="PTHR47470:SF1">
    <property type="entry name" value="FAD-DEPENDENT OXIDOREDUCTASE 2 FAD BINDING DOMAIN-CONTAINING PROTEIN"/>
    <property type="match status" value="1"/>
</dbReference>
<evidence type="ECO:0000313" key="18">
    <source>
        <dbReference type="EMBL" id="BBB31824.1"/>
    </source>
</evidence>
<dbReference type="GO" id="GO:0008203">
    <property type="term" value="P:cholesterol metabolic process"/>
    <property type="evidence" value="ECO:0007669"/>
    <property type="project" value="UniProtKB-KW"/>
</dbReference>
<sequence length="537" mass="59695">MIYDFAVIGSGFGGSVSALRLTEKGYSVLVLEEGKRYSDNDFPKTNNNPFTFFWKPEFFCFGYQRVHFFKHVSILGGTGVGGGSLVYANTLLIPKDKFFTSSDIPQHINWKEELMPFYKVASKMLGRVKNPTKTNADSILLKTAREFRVDNTFYNVDVGVYFGEKDKTEKDPYFNGEGPDRTGCNLCGGCMIGCRKNAKNMLTKNYLYLAVKKGARVVSKRKVVDIKKHGDYFEVVTKVSTLPADVNEVFRARKIVLSAGVIGTLELMFKLKLNGRLNISDMLGEKVRTNSESLVGVRVPEKEGEISEGVAITSGVYINPNTHIEVVRYSKGANGMAFMTTLLIDKKGDNSRVFEFLKQVLKHPVRTLKVLNPVGFGKQGLILLVMQDVENKIRFKAKETFRGEVKLYTDIYPDSPPAPVYIPEANEFARKMAELTGGIALSNIYEVFFDSPLTAHILGGCPIGETENDGVIDVNHRLFGEEDVYICDGSVIPANLGVNPSLTITAMAERAMSKIPPKVNNVKHTGYEVLNEGLQKN</sequence>
<dbReference type="GO" id="GO:0004769">
    <property type="term" value="F:steroid Delta-isomerase activity"/>
    <property type="evidence" value="ECO:0007669"/>
    <property type="project" value="UniProtKB-EC"/>
</dbReference>
<dbReference type="EMBL" id="AP017470">
    <property type="protein sequence ID" value="BBB31824.1"/>
    <property type="molecule type" value="Genomic_DNA"/>
</dbReference>
<dbReference type="Pfam" id="PF13450">
    <property type="entry name" value="NAD_binding_8"/>
    <property type="match status" value="1"/>
</dbReference>
<keyword evidence="5" id="KW-0274">FAD</keyword>
<keyword evidence="3" id="KW-0153">Cholesterol metabolism</keyword>
<evidence type="ECO:0000256" key="7">
    <source>
        <dbReference type="ARBA" id="ARBA00023098"/>
    </source>
</evidence>
<dbReference type="EC" id="1.1.3.6" evidence="13"/>
<keyword evidence="10" id="KW-0413">Isomerase</keyword>
<accession>A0A7R6PFV4</accession>
<dbReference type="InterPro" id="IPR052542">
    <property type="entry name" value="Cholesterol_Oxidase"/>
</dbReference>
<dbReference type="Proteomes" id="UP000595564">
    <property type="component" value="Chromosome"/>
</dbReference>
<dbReference type="GO" id="GO:0050660">
    <property type="term" value="F:flavin adenine dinucleotide binding"/>
    <property type="evidence" value="ECO:0007669"/>
    <property type="project" value="InterPro"/>
</dbReference>
<evidence type="ECO:0000313" key="19">
    <source>
        <dbReference type="Proteomes" id="UP000595564"/>
    </source>
</evidence>
<reference evidence="18 19" key="1">
    <citation type="journal article" date="2012" name="Extremophiles">
        <title>Thermotomaculum hydrothermale gen. nov., sp. nov., a novel heterotrophic thermophile within the phylum Acidobacteria from a deep-sea hydrothermal vent chimney in the Southern Okinawa Trough.</title>
        <authorList>
            <person name="Izumi H."/>
            <person name="Nunoura T."/>
            <person name="Miyazaki M."/>
            <person name="Mino S."/>
            <person name="Toki T."/>
            <person name="Takai K."/>
            <person name="Sako Y."/>
            <person name="Sawabe T."/>
            <person name="Nakagawa S."/>
        </authorList>
    </citation>
    <scope>NUCLEOTIDE SEQUENCE [LARGE SCALE GENOMIC DNA]</scope>
    <source>
        <strain evidence="18 19">AC55</strain>
    </source>
</reference>
<dbReference type="PANTHER" id="PTHR47470">
    <property type="entry name" value="CHOLESTEROL OXIDASE"/>
    <property type="match status" value="1"/>
</dbReference>
<dbReference type="Gene3D" id="3.50.50.60">
    <property type="entry name" value="FAD/NAD(P)-binding domain"/>
    <property type="match status" value="3"/>
</dbReference>
<evidence type="ECO:0000256" key="3">
    <source>
        <dbReference type="ARBA" id="ARBA00022548"/>
    </source>
</evidence>
<evidence type="ECO:0000256" key="12">
    <source>
        <dbReference type="ARBA" id="ARBA00049645"/>
    </source>
</evidence>
<feature type="domain" description="Glucose-methanol-choline oxidoreductase C-terminal" evidence="17">
    <location>
        <begin position="454"/>
        <end position="508"/>
    </location>
</feature>
<protein>
    <recommendedName>
        <fullName evidence="14">Cholesterol oxidase</fullName>
        <ecNumber evidence="13">1.1.3.6</ecNumber>
        <ecNumber evidence="11">5.3.3.1</ecNumber>
    </recommendedName>
    <alternativeName>
        <fullName evidence="15">Cholesterol isomerase</fullName>
    </alternativeName>
</protein>
<evidence type="ECO:0000256" key="9">
    <source>
        <dbReference type="ARBA" id="ARBA00023221"/>
    </source>
</evidence>
<evidence type="ECO:0000256" key="10">
    <source>
        <dbReference type="ARBA" id="ARBA00023235"/>
    </source>
</evidence>
<dbReference type="SUPFAM" id="SSF51905">
    <property type="entry name" value="FAD/NAD(P)-binding domain"/>
    <property type="match status" value="1"/>
</dbReference>
<keyword evidence="8" id="KW-1207">Sterol metabolism</keyword>
<evidence type="ECO:0000259" key="16">
    <source>
        <dbReference type="Pfam" id="PF00732"/>
    </source>
</evidence>
<dbReference type="RefSeq" id="WP_201328156.1">
    <property type="nucleotide sequence ID" value="NZ_AP017470.1"/>
</dbReference>
<keyword evidence="9" id="KW-0753">Steroid metabolism</keyword>
<evidence type="ECO:0000259" key="17">
    <source>
        <dbReference type="Pfam" id="PF05199"/>
    </source>
</evidence>
<evidence type="ECO:0000256" key="8">
    <source>
        <dbReference type="ARBA" id="ARBA00023166"/>
    </source>
</evidence>
<evidence type="ECO:0000256" key="15">
    <source>
        <dbReference type="ARBA" id="ARBA00049778"/>
    </source>
</evidence>
<dbReference type="InterPro" id="IPR000172">
    <property type="entry name" value="GMC_OxRdtase_N"/>
</dbReference>
<comment type="similarity">
    <text evidence="2">Belongs to the GMC oxidoreductase family.</text>
</comment>
<evidence type="ECO:0000256" key="1">
    <source>
        <dbReference type="ARBA" id="ARBA00001974"/>
    </source>
</evidence>
<evidence type="ECO:0000256" key="6">
    <source>
        <dbReference type="ARBA" id="ARBA00023002"/>
    </source>
</evidence>
<evidence type="ECO:0000256" key="13">
    <source>
        <dbReference type="ARBA" id="ARBA00049723"/>
    </source>
</evidence>
<evidence type="ECO:0000256" key="14">
    <source>
        <dbReference type="ARBA" id="ARBA00049744"/>
    </source>
</evidence>
<dbReference type="InterPro" id="IPR036188">
    <property type="entry name" value="FAD/NAD-bd_sf"/>
</dbReference>
<keyword evidence="6 18" id="KW-0560">Oxidoreductase</keyword>
<dbReference type="GO" id="GO:0016995">
    <property type="term" value="F:cholesterol oxidase activity"/>
    <property type="evidence" value="ECO:0007669"/>
    <property type="project" value="UniProtKB-EC"/>
</dbReference>
<dbReference type="Pfam" id="PF05199">
    <property type="entry name" value="GMC_oxred_C"/>
    <property type="match status" value="1"/>
</dbReference>
<evidence type="ECO:0000256" key="2">
    <source>
        <dbReference type="ARBA" id="ARBA00010790"/>
    </source>
</evidence>